<evidence type="ECO:0000256" key="8">
    <source>
        <dbReference type="SAM" id="SignalP"/>
    </source>
</evidence>
<keyword evidence="5 7" id="KW-0573">Peptidoglycan synthesis</keyword>
<dbReference type="Gene3D" id="1.10.101.10">
    <property type="entry name" value="PGBD-like superfamily/PGBD"/>
    <property type="match status" value="1"/>
</dbReference>
<evidence type="ECO:0000256" key="5">
    <source>
        <dbReference type="ARBA" id="ARBA00022984"/>
    </source>
</evidence>
<dbReference type="PATRIC" id="fig|645517.4.peg.160"/>
<dbReference type="Pfam" id="PF01471">
    <property type="entry name" value="PG_binding_1"/>
    <property type="match status" value="1"/>
</dbReference>
<dbReference type="InterPro" id="IPR036366">
    <property type="entry name" value="PGBDSf"/>
</dbReference>
<keyword evidence="6 7" id="KW-0961">Cell wall biogenesis/degradation</keyword>
<keyword evidence="11" id="KW-1185">Reference proteome</keyword>
<dbReference type="Gene3D" id="2.40.440.10">
    <property type="entry name" value="L,D-transpeptidase catalytic domain-like"/>
    <property type="match status" value="1"/>
</dbReference>
<evidence type="ECO:0000256" key="7">
    <source>
        <dbReference type="PROSITE-ProRule" id="PRU01373"/>
    </source>
</evidence>
<dbReference type="AlphaFoldDB" id="A0A1C7D4U0"/>
<keyword evidence="4 7" id="KW-0133">Cell shape</keyword>
<reference evidence="10 11" key="1">
    <citation type="submission" date="2016-07" db="EMBL/GenBank/DDBJ databases">
        <title>Complete genome sequence of Altererythrobacter namhicola JCM 16345T, containing esterase-encoding genes.</title>
        <authorList>
            <person name="Cheng H."/>
            <person name="Wu Y.-H."/>
            <person name="Jian S.-L."/>
            <person name="Huo Y.-Y."/>
            <person name="Wang C.-S."/>
            <person name="Xu X.-W."/>
        </authorList>
    </citation>
    <scope>NUCLEOTIDE SEQUENCE [LARGE SCALE GENOMIC DNA]</scope>
    <source>
        <strain evidence="10 11">JCM 16345</strain>
    </source>
</reference>
<protein>
    <submittedName>
        <fullName evidence="10">Murein L,D-transpeptidase</fullName>
    </submittedName>
</protein>
<feature type="signal peptide" evidence="8">
    <location>
        <begin position="1"/>
        <end position="24"/>
    </location>
</feature>
<evidence type="ECO:0000256" key="1">
    <source>
        <dbReference type="ARBA" id="ARBA00004752"/>
    </source>
</evidence>
<evidence type="ECO:0000256" key="6">
    <source>
        <dbReference type="ARBA" id="ARBA00023316"/>
    </source>
</evidence>
<dbReference type="InterPro" id="IPR002477">
    <property type="entry name" value="Peptidoglycan-bd-like"/>
</dbReference>
<evidence type="ECO:0000313" key="11">
    <source>
        <dbReference type="Proteomes" id="UP000092698"/>
    </source>
</evidence>
<dbReference type="PANTHER" id="PTHR41533:SF2">
    <property type="entry name" value="BLR7131 PROTEIN"/>
    <property type="match status" value="1"/>
</dbReference>
<evidence type="ECO:0000313" key="10">
    <source>
        <dbReference type="EMBL" id="ANU06487.1"/>
    </source>
</evidence>
<dbReference type="InterPro" id="IPR038063">
    <property type="entry name" value="Transpep_catalytic_dom"/>
</dbReference>
<evidence type="ECO:0000256" key="3">
    <source>
        <dbReference type="ARBA" id="ARBA00022679"/>
    </source>
</evidence>
<comment type="similarity">
    <text evidence="2">Belongs to the YkuD family.</text>
</comment>
<dbReference type="Pfam" id="PF03734">
    <property type="entry name" value="YkuD"/>
    <property type="match status" value="1"/>
</dbReference>
<comment type="pathway">
    <text evidence="1 7">Cell wall biogenesis; peptidoglycan biosynthesis.</text>
</comment>
<gene>
    <name evidence="10" type="ORF">A6F65_00160</name>
</gene>
<dbReference type="InterPro" id="IPR036365">
    <property type="entry name" value="PGBD-like_sf"/>
</dbReference>
<dbReference type="EMBL" id="CP016545">
    <property type="protein sequence ID" value="ANU06487.1"/>
    <property type="molecule type" value="Genomic_DNA"/>
</dbReference>
<dbReference type="CDD" id="cd16913">
    <property type="entry name" value="YkuD_like"/>
    <property type="match status" value="1"/>
</dbReference>
<accession>A0A1C7D4U0</accession>
<dbReference type="GO" id="GO:0004180">
    <property type="term" value="F:carboxypeptidase activity"/>
    <property type="evidence" value="ECO:0007669"/>
    <property type="project" value="UniProtKB-ARBA"/>
</dbReference>
<organism evidence="10 11">
    <name type="scientific">Paraurantiacibacter namhicola</name>
    <dbReference type="NCBI Taxonomy" id="645517"/>
    <lineage>
        <taxon>Bacteria</taxon>
        <taxon>Pseudomonadati</taxon>
        <taxon>Pseudomonadota</taxon>
        <taxon>Alphaproteobacteria</taxon>
        <taxon>Sphingomonadales</taxon>
        <taxon>Erythrobacteraceae</taxon>
        <taxon>Paraurantiacibacter</taxon>
    </lineage>
</organism>
<dbReference type="Proteomes" id="UP000092698">
    <property type="component" value="Chromosome"/>
</dbReference>
<keyword evidence="3" id="KW-0808">Transferase</keyword>
<keyword evidence="8" id="KW-0732">Signal</keyword>
<feature type="domain" description="L,D-TPase catalytic" evidence="9">
    <location>
        <begin position="289"/>
        <end position="463"/>
    </location>
</feature>
<name>A0A1C7D4U0_9SPHN</name>
<feature type="chain" id="PRO_5008884241" evidence="8">
    <location>
        <begin position="25"/>
        <end position="513"/>
    </location>
</feature>
<dbReference type="UniPathway" id="UPA00219"/>
<dbReference type="GO" id="GO:0009252">
    <property type="term" value="P:peptidoglycan biosynthetic process"/>
    <property type="evidence" value="ECO:0007669"/>
    <property type="project" value="UniProtKB-UniPathway"/>
</dbReference>
<dbReference type="InterPro" id="IPR045380">
    <property type="entry name" value="LD_TPept_scaffold_dom"/>
</dbReference>
<dbReference type="PANTHER" id="PTHR41533">
    <property type="entry name" value="L,D-TRANSPEPTIDASE HI_1667-RELATED"/>
    <property type="match status" value="1"/>
</dbReference>
<dbReference type="PROSITE" id="PS52029">
    <property type="entry name" value="LD_TPASE"/>
    <property type="match status" value="1"/>
</dbReference>
<feature type="active site" description="Nucleophile" evidence="7">
    <location>
        <position position="442"/>
    </location>
</feature>
<dbReference type="STRING" id="645517.A6F65_00160"/>
<dbReference type="SUPFAM" id="SSF141523">
    <property type="entry name" value="L,D-transpeptidase catalytic domain-like"/>
    <property type="match status" value="1"/>
</dbReference>
<feature type="active site" description="Proton donor/acceptor" evidence="7">
    <location>
        <position position="423"/>
    </location>
</feature>
<evidence type="ECO:0000256" key="2">
    <source>
        <dbReference type="ARBA" id="ARBA00005992"/>
    </source>
</evidence>
<dbReference type="InterPro" id="IPR005490">
    <property type="entry name" value="LD_TPept_cat_dom"/>
</dbReference>
<dbReference type="Pfam" id="PF20142">
    <property type="entry name" value="Scaffold"/>
    <property type="match status" value="1"/>
</dbReference>
<dbReference type="InterPro" id="IPR052905">
    <property type="entry name" value="LD-transpeptidase_YkuD-like"/>
</dbReference>
<dbReference type="GO" id="GO:0008360">
    <property type="term" value="P:regulation of cell shape"/>
    <property type="evidence" value="ECO:0007669"/>
    <property type="project" value="UniProtKB-UniRule"/>
</dbReference>
<dbReference type="SUPFAM" id="SSF47090">
    <property type="entry name" value="PGBD-like"/>
    <property type="match status" value="1"/>
</dbReference>
<proteinExistence type="inferred from homology"/>
<dbReference type="KEGG" id="anh:A6F65_00160"/>
<dbReference type="GO" id="GO:0016740">
    <property type="term" value="F:transferase activity"/>
    <property type="evidence" value="ECO:0007669"/>
    <property type="project" value="UniProtKB-KW"/>
</dbReference>
<dbReference type="GO" id="GO:0071555">
    <property type="term" value="P:cell wall organization"/>
    <property type="evidence" value="ECO:0007669"/>
    <property type="project" value="UniProtKB-UniRule"/>
</dbReference>
<sequence>MHRLASAIAASFAALAVPGPAALAAQVPTDLLPTSANQGEIARILADKAGGDLRDFYSRRGYWPLWIENGQLSQAAYQLVPMLETAQLDGLRARDYDAEELTRLAAQARSGDPAALAKAELAFSRAFARYVTDLRQPSVEMNYFSELAKPQTGDASEILRRAALSTDFTGYIARMGWMSPHYVRLRAALAEGSGDVALPVVSHGPTLRQGDRGLRVVQLRRRLGLLESDIFDGVLYHAVQDFQRQRGLTPDGVVGPQTVSAMNHRRGHDTAALQRNIQRLRALPGPYEKHVVVNAATQELVYYDEGREQGRMKVVVGTPDTPTPMMAGVLAYATLNPYWNVPVSLVQKRIAPAVARGNSLDAMGYEVLSDWTADAQVLDWRSVDWKAAARGETQLRVRELPGSGNAMGDVKFMFPNDMGIFLHDTDGKHLFRKRDRFFSNGCVRLEAPRELGAFLFGKPMPAPSSDQPEQHVPLPRPVPVFITYLTAEPAGDGGIAYHDDRYGWDRGPLMARR</sequence>
<evidence type="ECO:0000256" key="4">
    <source>
        <dbReference type="ARBA" id="ARBA00022960"/>
    </source>
</evidence>
<evidence type="ECO:0000259" key="9">
    <source>
        <dbReference type="PROSITE" id="PS52029"/>
    </source>
</evidence>